<evidence type="ECO:0000259" key="1">
    <source>
        <dbReference type="Pfam" id="PF06250"/>
    </source>
</evidence>
<dbReference type="RefSeq" id="WP_397403847.1">
    <property type="nucleotide sequence ID" value="NZ_JBIRYI010000005.1"/>
</dbReference>
<feature type="domain" description="YhcG PDDEXK nuclease" evidence="1">
    <location>
        <begin position="33"/>
        <end position="125"/>
    </location>
</feature>
<reference evidence="2 3" key="1">
    <citation type="submission" date="2024-10" db="EMBL/GenBank/DDBJ databases">
        <title>The Natural Products Discovery Center: Release of the First 8490 Sequenced Strains for Exploring Actinobacteria Biosynthetic Diversity.</title>
        <authorList>
            <person name="Kalkreuter E."/>
            <person name="Kautsar S.A."/>
            <person name="Yang D."/>
            <person name="Bader C.D."/>
            <person name="Teijaro C.N."/>
            <person name="Fluegel L."/>
            <person name="Davis C.M."/>
            <person name="Simpson J.R."/>
            <person name="Lauterbach L."/>
            <person name="Steele A.D."/>
            <person name="Gui C."/>
            <person name="Meng S."/>
            <person name="Li G."/>
            <person name="Viehrig K."/>
            <person name="Ye F."/>
            <person name="Su P."/>
            <person name="Kiefer A.F."/>
            <person name="Nichols A."/>
            <person name="Cepeda A.J."/>
            <person name="Yan W."/>
            <person name="Fan B."/>
            <person name="Jiang Y."/>
            <person name="Adhikari A."/>
            <person name="Zheng C.-J."/>
            <person name="Schuster L."/>
            <person name="Cowan T.M."/>
            <person name="Smanski M.J."/>
            <person name="Chevrette M.G."/>
            <person name="De Carvalho L.P.S."/>
            <person name="Shen B."/>
        </authorList>
    </citation>
    <scope>NUCLEOTIDE SEQUENCE [LARGE SCALE GENOMIC DNA]</scope>
    <source>
        <strain evidence="2 3">NPDC019481</strain>
    </source>
</reference>
<dbReference type="InterPro" id="IPR009362">
    <property type="entry name" value="YhcG_C"/>
</dbReference>
<comment type="caution">
    <text evidence="2">The sequence shown here is derived from an EMBL/GenBank/DDBJ whole genome shotgun (WGS) entry which is preliminary data.</text>
</comment>
<accession>A0ABW7XID0</accession>
<organism evidence="2 3">
    <name type="scientific">Promicromonospora kroppenstedtii</name>
    <dbReference type="NCBI Taxonomy" id="440482"/>
    <lineage>
        <taxon>Bacteria</taxon>
        <taxon>Bacillati</taxon>
        <taxon>Actinomycetota</taxon>
        <taxon>Actinomycetes</taxon>
        <taxon>Micrococcales</taxon>
        <taxon>Promicromonosporaceae</taxon>
        <taxon>Promicromonospora</taxon>
    </lineage>
</organism>
<dbReference type="Pfam" id="PF06250">
    <property type="entry name" value="YhcG_C"/>
    <property type="match status" value="1"/>
</dbReference>
<protein>
    <submittedName>
        <fullName evidence="2">PDDEXK nuclease domain-containing protein</fullName>
    </submittedName>
</protein>
<dbReference type="EMBL" id="JBIRYI010000005">
    <property type="protein sequence ID" value="MFI2487282.1"/>
    <property type="molecule type" value="Genomic_DNA"/>
</dbReference>
<evidence type="ECO:0000313" key="2">
    <source>
        <dbReference type="EMBL" id="MFI2487282.1"/>
    </source>
</evidence>
<name>A0ABW7XID0_9MICO</name>
<keyword evidence="3" id="KW-1185">Reference proteome</keyword>
<proteinExistence type="predicted"/>
<sequence length="174" mass="19244">MNMFRRTESGPEGFEDVIDEITESLRRTFTGIVVDHLEEELAVPARNICVADRHMGLMEDERDYTVDLLLFHVTQLRYIAVQVHVGRFNPALIGRTRYTVALVDDLLRLPDTHSPSVGILLCTDAPADHMAGPVAVALYDDLSAEEAAELPLPLELTALIDSCFEATAAKHATT</sequence>
<gene>
    <name evidence="2" type="ORF">ACH47X_10260</name>
</gene>
<dbReference type="Proteomes" id="UP001611580">
    <property type="component" value="Unassembled WGS sequence"/>
</dbReference>
<evidence type="ECO:0000313" key="3">
    <source>
        <dbReference type="Proteomes" id="UP001611580"/>
    </source>
</evidence>